<dbReference type="EMBL" id="JAELUQ010000015">
    <property type="protein sequence ID" value="KAG7403318.1"/>
    <property type="molecule type" value="Genomic_DNA"/>
</dbReference>
<accession>A0A8J5NI29</accession>
<feature type="chain" id="PRO_5035264435" evidence="1">
    <location>
        <begin position="22"/>
        <end position="263"/>
    </location>
</feature>
<reference evidence="2" key="1">
    <citation type="submission" date="2021-04" db="EMBL/GenBank/DDBJ databases">
        <title>First draft genome resource for Brassicaceae pathogens Fusarium oxysporum f. sp. raphani and Fusarium oxysporum f. sp. rapae.</title>
        <authorList>
            <person name="Asai S."/>
        </authorList>
    </citation>
    <scope>NUCLEOTIDE SEQUENCE</scope>
    <source>
        <strain evidence="2">Tf1208</strain>
    </source>
</reference>
<evidence type="ECO:0000313" key="3">
    <source>
        <dbReference type="Proteomes" id="UP000694050"/>
    </source>
</evidence>
<feature type="signal peptide" evidence="1">
    <location>
        <begin position="1"/>
        <end position="21"/>
    </location>
</feature>
<name>A0A8J5NI29_FUSOX</name>
<dbReference type="Proteomes" id="UP000694050">
    <property type="component" value="Unassembled WGS sequence"/>
</dbReference>
<comment type="caution">
    <text evidence="2">The sequence shown here is derived from an EMBL/GenBank/DDBJ whole genome shotgun (WGS) entry which is preliminary data.</text>
</comment>
<gene>
    <name evidence="2" type="ORF">Forpe1208_v016462</name>
</gene>
<sequence length="263" mass="28970">MVNITLKVLAGVAAFVAIANASPAEVVPSDESDAIPQEFIDGVIAYFKAHPVNGTSKRDVGNALHKRVPVDHGCNHANHWLSRYCLSDIGPRQFEDWCQDPADNVYLVDGMCPELTYCSPVIKQENGHTIHDIICAPATPPREDNIGTKGQYGYRTIPRVGKQGVTELEKSIHLQEDIAGASVSGHVRSTDRTFIINPSNTLTANLHGFQLNVCKEDKRDKHHDSRICKPTRRVDLKKGNTIDFTFGLLNGQSGILFYGILRS</sequence>
<protein>
    <submittedName>
        <fullName evidence="2">Uncharacterized protein</fullName>
    </submittedName>
</protein>
<proteinExistence type="predicted"/>
<keyword evidence="1" id="KW-0732">Signal</keyword>
<evidence type="ECO:0000256" key="1">
    <source>
        <dbReference type="SAM" id="SignalP"/>
    </source>
</evidence>
<evidence type="ECO:0000313" key="2">
    <source>
        <dbReference type="EMBL" id="KAG7403318.1"/>
    </source>
</evidence>
<organism evidence="2 3">
    <name type="scientific">Fusarium oxysporum f. sp. rapae</name>
    <dbReference type="NCBI Taxonomy" id="485398"/>
    <lineage>
        <taxon>Eukaryota</taxon>
        <taxon>Fungi</taxon>
        <taxon>Dikarya</taxon>
        <taxon>Ascomycota</taxon>
        <taxon>Pezizomycotina</taxon>
        <taxon>Sordariomycetes</taxon>
        <taxon>Hypocreomycetidae</taxon>
        <taxon>Hypocreales</taxon>
        <taxon>Nectriaceae</taxon>
        <taxon>Fusarium</taxon>
        <taxon>Fusarium oxysporum species complex</taxon>
    </lineage>
</organism>
<dbReference type="AlphaFoldDB" id="A0A8J5NI29"/>